<dbReference type="RefSeq" id="WP_270679584.1">
    <property type="nucleotide sequence ID" value="NZ_JAQFWP010000044.1"/>
</dbReference>
<protein>
    <recommendedName>
        <fullName evidence="5">PH domain-containing protein</fullName>
    </recommendedName>
</protein>
<reference evidence="3" key="1">
    <citation type="submission" date="2023-01" db="EMBL/GenBank/DDBJ databases">
        <title>Draft genome sequence of Nocardiopsis sp. LSu2-4 isolated from halophytes.</title>
        <authorList>
            <person name="Duangmal K."/>
            <person name="Chantavorakit T."/>
        </authorList>
    </citation>
    <scope>NUCLEOTIDE SEQUENCE</scope>
    <source>
        <strain evidence="3">LSu2-4</strain>
    </source>
</reference>
<comment type="caution">
    <text evidence="3">The sequence shown here is derived from an EMBL/GenBank/DDBJ whole genome shotgun (WGS) entry which is preliminary data.</text>
</comment>
<accession>A0ABT4TS31</accession>
<keyword evidence="2" id="KW-0812">Transmembrane</keyword>
<keyword evidence="2" id="KW-0472">Membrane</keyword>
<keyword evidence="4" id="KW-1185">Reference proteome</keyword>
<proteinExistence type="predicted"/>
<sequence>MAPSPAQGNTHRVEIRGGRSGTVPFLLLTAVVAAIVCGLYYGTAATLRLQGVAALWQDGYLFHRVLVLAVTAGLVYAAYRVPYRHTYLEVEVLPTGLAITERRRWWAPGGRAVLAWDDVHAVSARTVNYRKGSEGGTVRRPVLDVYLRRKVSGLPNAARPKRVPDDEIDVEDVTAPAFRVRLGGDRKEYAEAVRKIAPMLGAVRPGIFPQGLRAEQWFVPPAADRPPEAHTEEADRPVTGPPVTVDYRASVLSQLGVVALSAAVVAGSGYLMSNPFGWGTLAAGLLALVLVVPCIGCALLFGAALWTLPRSTAPLAVRVGEGGLEFVRKKPMHLRATVTTAIEWERVQAIITRDRSDRNSVREDLKTEVVDVFLRGGDPLSGWGVPGTGLKLTCGRQERPDSTAVAERVAFPAYRLRMLSPAGPSQSGPPLRDALLGNGPRPDKVPATSLRAALYAFRPDLCHGFGDLWSGEGRSAR</sequence>
<feature type="transmembrane region" description="Helical" evidence="2">
    <location>
        <begin position="21"/>
        <end position="41"/>
    </location>
</feature>
<dbReference type="EMBL" id="JAQFWP010000044">
    <property type="protein sequence ID" value="MDA2806952.1"/>
    <property type="molecule type" value="Genomic_DNA"/>
</dbReference>
<feature type="transmembrane region" description="Helical" evidence="2">
    <location>
        <begin position="251"/>
        <end position="272"/>
    </location>
</feature>
<feature type="transmembrane region" description="Helical" evidence="2">
    <location>
        <begin position="278"/>
        <end position="308"/>
    </location>
</feature>
<feature type="region of interest" description="Disordered" evidence="1">
    <location>
        <begin position="420"/>
        <end position="443"/>
    </location>
</feature>
<dbReference type="Proteomes" id="UP001165685">
    <property type="component" value="Unassembled WGS sequence"/>
</dbReference>
<keyword evidence="2" id="KW-1133">Transmembrane helix</keyword>
<evidence type="ECO:0008006" key="5">
    <source>
        <dbReference type="Google" id="ProtNLM"/>
    </source>
</evidence>
<evidence type="ECO:0000313" key="3">
    <source>
        <dbReference type="EMBL" id="MDA2806952.1"/>
    </source>
</evidence>
<gene>
    <name evidence="3" type="ORF">O4U47_20775</name>
</gene>
<name>A0ABT4TS31_9ACTN</name>
<evidence type="ECO:0000313" key="4">
    <source>
        <dbReference type="Proteomes" id="UP001165685"/>
    </source>
</evidence>
<evidence type="ECO:0000256" key="2">
    <source>
        <dbReference type="SAM" id="Phobius"/>
    </source>
</evidence>
<organism evidence="3 4">
    <name type="scientific">Nocardiopsis suaedae</name>
    <dbReference type="NCBI Taxonomy" id="3018444"/>
    <lineage>
        <taxon>Bacteria</taxon>
        <taxon>Bacillati</taxon>
        <taxon>Actinomycetota</taxon>
        <taxon>Actinomycetes</taxon>
        <taxon>Streptosporangiales</taxon>
        <taxon>Nocardiopsidaceae</taxon>
        <taxon>Nocardiopsis</taxon>
    </lineage>
</organism>
<evidence type="ECO:0000256" key="1">
    <source>
        <dbReference type="SAM" id="MobiDB-lite"/>
    </source>
</evidence>
<feature type="transmembrane region" description="Helical" evidence="2">
    <location>
        <begin position="61"/>
        <end position="79"/>
    </location>
</feature>